<gene>
    <name evidence="1" type="ORF">C8D89_110142</name>
</gene>
<dbReference type="EMBL" id="QEKW01000010">
    <property type="protein sequence ID" value="PVZ07988.1"/>
    <property type="molecule type" value="Genomic_DNA"/>
</dbReference>
<dbReference type="Proteomes" id="UP000245639">
    <property type="component" value="Unassembled WGS sequence"/>
</dbReference>
<sequence length="369" mass="38585">MRSPRSARAPRRRRAAVAASRCAAAAGLVVGLVVGLGAAADPPVRAPEGTPGGVAGGRDVYAWPFAWDSIWNLPLAASAVYRPFDPQAQALELDWNNISVDPADPVRQLRADDEEVPVHVDPELSADGGWNNCSALLVDTPDRLTVIQGQPMELEPGGDPSWEYGWPPMSLTDRGTEGCHGGSGLSGIGGAIRIGELTGPTPIRHALKIGLNCTESCSREGGGFRWPAVKADSGYEDKYGGSDPDVKMGSLLAVAPDTDLSWITQPDVRKVAEALRDYGGYVVDETANDKNFVVVETGAQDEIPNIDSEEMRRLFGQLSVVTNSTELTPGGGPVGAPRRAPCAPPFLDGSGAAPVTCSPSATVGQLVGA</sequence>
<dbReference type="OrthoDB" id="8771597at2"/>
<organism evidence="1 2">
    <name type="scientific">Actinomycetospora cinnamomea</name>
    <dbReference type="NCBI Taxonomy" id="663609"/>
    <lineage>
        <taxon>Bacteria</taxon>
        <taxon>Bacillati</taxon>
        <taxon>Actinomycetota</taxon>
        <taxon>Actinomycetes</taxon>
        <taxon>Pseudonocardiales</taxon>
        <taxon>Pseudonocardiaceae</taxon>
        <taxon>Actinomycetospora</taxon>
    </lineage>
</organism>
<keyword evidence="2" id="KW-1185">Reference proteome</keyword>
<dbReference type="RefSeq" id="WP_116709661.1">
    <property type="nucleotide sequence ID" value="NZ_QEKW01000010.1"/>
</dbReference>
<accession>A0A2U1F741</accession>
<dbReference type="AlphaFoldDB" id="A0A2U1F741"/>
<reference evidence="1 2" key="1">
    <citation type="submission" date="2018-04" db="EMBL/GenBank/DDBJ databases">
        <title>Genomic Encyclopedia of Type Strains, Phase IV (KMG-IV): sequencing the most valuable type-strain genomes for metagenomic binning, comparative biology and taxonomic classification.</title>
        <authorList>
            <person name="Goeker M."/>
        </authorList>
    </citation>
    <scope>NUCLEOTIDE SEQUENCE [LARGE SCALE GENOMIC DNA]</scope>
    <source>
        <strain evidence="1 2">DSM 45771</strain>
    </source>
</reference>
<protein>
    <submittedName>
        <fullName evidence="1">Uncharacterized protein</fullName>
    </submittedName>
</protein>
<name>A0A2U1F741_9PSEU</name>
<proteinExistence type="predicted"/>
<comment type="caution">
    <text evidence="1">The sequence shown here is derived from an EMBL/GenBank/DDBJ whole genome shotgun (WGS) entry which is preliminary data.</text>
</comment>
<evidence type="ECO:0000313" key="1">
    <source>
        <dbReference type="EMBL" id="PVZ07988.1"/>
    </source>
</evidence>
<evidence type="ECO:0000313" key="2">
    <source>
        <dbReference type="Proteomes" id="UP000245639"/>
    </source>
</evidence>